<feature type="transmembrane region" description="Helical" evidence="1">
    <location>
        <begin position="104"/>
        <end position="120"/>
    </location>
</feature>
<feature type="domain" description="Sensor histidine kinase NatK-like C-terminal" evidence="2">
    <location>
        <begin position="270"/>
        <end position="366"/>
    </location>
</feature>
<dbReference type="AlphaFoldDB" id="A0A9D0ZX00"/>
<dbReference type="InterPro" id="IPR036890">
    <property type="entry name" value="HATPase_C_sf"/>
</dbReference>
<dbReference type="CDD" id="cd16935">
    <property type="entry name" value="HATPase_AgrC-ComD-like"/>
    <property type="match status" value="1"/>
</dbReference>
<evidence type="ECO:0000313" key="3">
    <source>
        <dbReference type="EMBL" id="HIQ97421.1"/>
    </source>
</evidence>
<gene>
    <name evidence="3" type="ORF">IAB26_12775</name>
</gene>
<organism evidence="3 4">
    <name type="scientific">Candidatus Limivivens merdigallinarum</name>
    <dbReference type="NCBI Taxonomy" id="2840859"/>
    <lineage>
        <taxon>Bacteria</taxon>
        <taxon>Bacillati</taxon>
        <taxon>Bacillota</taxon>
        <taxon>Clostridia</taxon>
        <taxon>Lachnospirales</taxon>
        <taxon>Lachnospiraceae</taxon>
        <taxon>Lachnospiraceae incertae sedis</taxon>
        <taxon>Candidatus Limivivens</taxon>
    </lineage>
</organism>
<dbReference type="Pfam" id="PF14501">
    <property type="entry name" value="HATPase_c_5"/>
    <property type="match status" value="1"/>
</dbReference>
<dbReference type="InterPro" id="IPR032834">
    <property type="entry name" value="NatK-like_C"/>
</dbReference>
<dbReference type="SUPFAM" id="SSF55874">
    <property type="entry name" value="ATPase domain of HSP90 chaperone/DNA topoisomerase II/histidine kinase"/>
    <property type="match status" value="1"/>
</dbReference>
<accession>A0A9D0ZX00</accession>
<keyword evidence="1" id="KW-0472">Membrane</keyword>
<feature type="transmembrane region" description="Helical" evidence="1">
    <location>
        <begin position="32"/>
        <end position="54"/>
    </location>
</feature>
<sequence length="382" mass="42540">MVCGLEDVYRFLPEALYLALCSRPPRDREFRISLFVSIFFEIAAGLWLFLVTAWLGVLFHDREFPDRTSPCSLAAVWLICLLLAALGVLLLLKPDWLKKNSRSLLTPLMVIGLGAVVTLGSQTKLAVPDDLLSSWTILAVLLMLAVILFRTNRQYETEKELSELKSAQAELLQANYTALNQAYSANARLFHDLHTHIGVLKNLLDHQNYQEASDYLAELGEPIQRLTHTRYTGDETIDYLISSKAAQAEQEETAFTVNVEYPPNAGIRSADLSAILGNLLDNALEASAQVEDPHNRQIHLTIRRINQMLVIKVENYFENALNLGQGHPNTTKADSSLHGFGLKSAKTAAEKYDGTLRTTVEGNHFKAVATLSFSPIKPPLQP</sequence>
<dbReference type="Gene3D" id="3.30.565.10">
    <property type="entry name" value="Histidine kinase-like ATPase, C-terminal domain"/>
    <property type="match status" value="1"/>
</dbReference>
<keyword evidence="3" id="KW-0808">Transferase</keyword>
<dbReference type="PANTHER" id="PTHR40448:SF1">
    <property type="entry name" value="TWO-COMPONENT SENSOR HISTIDINE KINASE"/>
    <property type="match status" value="1"/>
</dbReference>
<reference evidence="3" key="1">
    <citation type="submission" date="2020-10" db="EMBL/GenBank/DDBJ databases">
        <authorList>
            <person name="Gilroy R."/>
        </authorList>
    </citation>
    <scope>NUCLEOTIDE SEQUENCE</scope>
    <source>
        <strain evidence="3">ChiSjej3B21-11622</strain>
    </source>
</reference>
<evidence type="ECO:0000313" key="4">
    <source>
        <dbReference type="Proteomes" id="UP000886886"/>
    </source>
</evidence>
<keyword evidence="1" id="KW-1133">Transmembrane helix</keyword>
<comment type="caution">
    <text evidence="3">The sequence shown here is derived from an EMBL/GenBank/DDBJ whole genome shotgun (WGS) entry which is preliminary data.</text>
</comment>
<dbReference type="Proteomes" id="UP000886886">
    <property type="component" value="Unassembled WGS sequence"/>
</dbReference>
<dbReference type="GO" id="GO:0016301">
    <property type="term" value="F:kinase activity"/>
    <property type="evidence" value="ECO:0007669"/>
    <property type="project" value="UniProtKB-KW"/>
</dbReference>
<evidence type="ECO:0000259" key="2">
    <source>
        <dbReference type="Pfam" id="PF14501"/>
    </source>
</evidence>
<dbReference type="EMBL" id="DVFT01000188">
    <property type="protein sequence ID" value="HIQ97421.1"/>
    <property type="molecule type" value="Genomic_DNA"/>
</dbReference>
<keyword evidence="1" id="KW-0812">Transmembrane</keyword>
<evidence type="ECO:0000256" key="1">
    <source>
        <dbReference type="SAM" id="Phobius"/>
    </source>
</evidence>
<protein>
    <submittedName>
        <fullName evidence="3">Sensor histidine kinase</fullName>
    </submittedName>
</protein>
<reference evidence="3" key="2">
    <citation type="journal article" date="2021" name="PeerJ">
        <title>Extensive microbial diversity within the chicken gut microbiome revealed by metagenomics and culture.</title>
        <authorList>
            <person name="Gilroy R."/>
            <person name="Ravi A."/>
            <person name="Getino M."/>
            <person name="Pursley I."/>
            <person name="Horton D.L."/>
            <person name="Alikhan N.F."/>
            <person name="Baker D."/>
            <person name="Gharbi K."/>
            <person name="Hall N."/>
            <person name="Watson M."/>
            <person name="Adriaenssens E.M."/>
            <person name="Foster-Nyarko E."/>
            <person name="Jarju S."/>
            <person name="Secka A."/>
            <person name="Antonio M."/>
            <person name="Oren A."/>
            <person name="Chaudhuri R.R."/>
            <person name="La Ragione R."/>
            <person name="Hildebrand F."/>
            <person name="Pallen M.J."/>
        </authorList>
    </citation>
    <scope>NUCLEOTIDE SEQUENCE</scope>
    <source>
        <strain evidence="3">ChiSjej3B21-11622</strain>
    </source>
</reference>
<proteinExistence type="predicted"/>
<dbReference type="PANTHER" id="PTHR40448">
    <property type="entry name" value="TWO-COMPONENT SENSOR HISTIDINE KINASE"/>
    <property type="match status" value="1"/>
</dbReference>
<feature type="transmembrane region" description="Helical" evidence="1">
    <location>
        <begin position="132"/>
        <end position="149"/>
    </location>
</feature>
<keyword evidence="3" id="KW-0418">Kinase</keyword>
<name>A0A9D0ZX00_9FIRM</name>
<dbReference type="GO" id="GO:0042802">
    <property type="term" value="F:identical protein binding"/>
    <property type="evidence" value="ECO:0007669"/>
    <property type="project" value="TreeGrafter"/>
</dbReference>
<feature type="transmembrane region" description="Helical" evidence="1">
    <location>
        <begin position="74"/>
        <end position="92"/>
    </location>
</feature>